<dbReference type="Proteomes" id="UP000054823">
    <property type="component" value="Unassembled WGS sequence"/>
</dbReference>
<sequence>MVRYSLLALMMMSGAAYAADGKEDVCKYQGAVMKAIQEARLDRVKADKLEAHLLENDPSWPPNYNIAIEQFAPIVYGAKRRDLKKVDLGAQIEQQCLDNWEKIQEMQKSVSK</sequence>
<protein>
    <submittedName>
        <fullName evidence="2">Uncharacterized protein</fullName>
    </submittedName>
</protein>
<organism evidence="2 3">
    <name type="scientific">Shimia marina</name>
    <dbReference type="NCBI Taxonomy" id="321267"/>
    <lineage>
        <taxon>Bacteria</taxon>
        <taxon>Pseudomonadati</taxon>
        <taxon>Pseudomonadota</taxon>
        <taxon>Alphaproteobacteria</taxon>
        <taxon>Rhodobacterales</taxon>
        <taxon>Roseobacteraceae</taxon>
    </lineage>
</organism>
<proteinExistence type="predicted"/>
<name>A0A0P1ERV8_9RHOB</name>
<feature type="chain" id="PRO_5006061851" evidence="1">
    <location>
        <begin position="19"/>
        <end position="112"/>
    </location>
</feature>
<dbReference type="AlphaFoldDB" id="A0A0P1ERV8"/>
<evidence type="ECO:0000313" key="2">
    <source>
        <dbReference type="EMBL" id="CUH53243.1"/>
    </source>
</evidence>
<accession>A0A0P1ERV8</accession>
<evidence type="ECO:0000313" key="3">
    <source>
        <dbReference type="Proteomes" id="UP000054823"/>
    </source>
</evidence>
<evidence type="ECO:0000256" key="1">
    <source>
        <dbReference type="SAM" id="SignalP"/>
    </source>
</evidence>
<dbReference type="STRING" id="321267.SHM7688_02696"/>
<gene>
    <name evidence="2" type="ORF">SHM7688_02696</name>
</gene>
<feature type="signal peptide" evidence="1">
    <location>
        <begin position="1"/>
        <end position="18"/>
    </location>
</feature>
<dbReference type="EMBL" id="CYPW01000027">
    <property type="protein sequence ID" value="CUH53243.1"/>
    <property type="molecule type" value="Genomic_DNA"/>
</dbReference>
<dbReference type="OrthoDB" id="7726473at2"/>
<dbReference type="RefSeq" id="WP_058240418.1">
    <property type="nucleotide sequence ID" value="NZ_CYPW01000027.1"/>
</dbReference>
<reference evidence="2 3" key="1">
    <citation type="submission" date="2015-09" db="EMBL/GenBank/DDBJ databases">
        <authorList>
            <consortium name="Swine Surveillance"/>
        </authorList>
    </citation>
    <scope>NUCLEOTIDE SEQUENCE [LARGE SCALE GENOMIC DNA]</scope>
    <source>
        <strain evidence="2 3">CECT 7688</strain>
    </source>
</reference>
<keyword evidence="1" id="KW-0732">Signal</keyword>
<keyword evidence="3" id="KW-1185">Reference proteome</keyword>